<organism evidence="1">
    <name type="scientific">marine sediment metagenome</name>
    <dbReference type="NCBI Taxonomy" id="412755"/>
    <lineage>
        <taxon>unclassified sequences</taxon>
        <taxon>metagenomes</taxon>
        <taxon>ecological metagenomes</taxon>
    </lineage>
</organism>
<gene>
    <name evidence="1" type="ORF">LCGC14_2433610</name>
</gene>
<accession>A0A0F9BL74</accession>
<name>A0A0F9BL74_9ZZZZ</name>
<proteinExistence type="predicted"/>
<comment type="caution">
    <text evidence="1">The sequence shown here is derived from an EMBL/GenBank/DDBJ whole genome shotgun (WGS) entry which is preliminary data.</text>
</comment>
<evidence type="ECO:0000313" key="1">
    <source>
        <dbReference type="EMBL" id="KKL22624.1"/>
    </source>
</evidence>
<dbReference type="AlphaFoldDB" id="A0A0F9BL74"/>
<dbReference type="EMBL" id="LAZR01037281">
    <property type="protein sequence ID" value="KKL22624.1"/>
    <property type="molecule type" value="Genomic_DNA"/>
</dbReference>
<protein>
    <submittedName>
        <fullName evidence="1">Uncharacterized protein</fullName>
    </submittedName>
</protein>
<reference evidence="1" key="1">
    <citation type="journal article" date="2015" name="Nature">
        <title>Complex archaea that bridge the gap between prokaryotes and eukaryotes.</title>
        <authorList>
            <person name="Spang A."/>
            <person name="Saw J.H."/>
            <person name="Jorgensen S.L."/>
            <person name="Zaremba-Niedzwiedzka K."/>
            <person name="Martijn J."/>
            <person name="Lind A.E."/>
            <person name="van Eijk R."/>
            <person name="Schleper C."/>
            <person name="Guy L."/>
            <person name="Ettema T.J."/>
        </authorList>
    </citation>
    <scope>NUCLEOTIDE SEQUENCE</scope>
</reference>
<feature type="non-terminal residue" evidence="1">
    <location>
        <position position="48"/>
    </location>
</feature>
<sequence>MSDLTTYRTAVPEMVDPYVHSDTSLIQQLVDSGSLVPDTRLQAIADAW</sequence>